<comment type="pathway">
    <text evidence="2 10">Porphyrin-containing compound metabolism; protoporphyrin-IX biosynthesis; coproporphyrinogen-III from 5-aminolevulinate: step 4/4.</text>
</comment>
<dbReference type="CDD" id="cd00717">
    <property type="entry name" value="URO-D"/>
    <property type="match status" value="1"/>
</dbReference>
<sequence length="638" mass="68676">MVSGSEQVTGSQQSEDVIGAFDSVGLNLQVVRPRKSSSKSSSDSQSIEPPPARTAGQISDFVGELLTGGVDVVVVMTASGVNSLIELASATTDRDRLLHALQDCRLVSGSAATTAALAKHDLTPDLKTGRLPGWRESLRWLESSFELPHQRIVLESTLQDSGLVAGLESRGVQVRSVSLGVAVEPYELSGFVSPEPATPTVLVVSSVLAARSLCRNLVAARLTNPTLDHHIVVALGVETADFLVQNGVAVELVADPDLQTAAQQLASNLDLLVARKQKLIMNMSGPNAPSDDTNAPWYDSPFMKACRGEDTDVTPIWMMRQAGRYMSEYREVRAKVSFLDLCANPQLCSEVMCTAVNRLGVDAAIIFSDLLPMLVPMGCDLEFVKGDGPVIHNPVRSAEDIDRIKPLDSNDELQFVMETVTQTRADLPADMPLIGFSGAPFTLASYIVEGGSSRNYAHAKALMFGDPGAWKELMQRLTDSIIVYLKGQIDAGAQCVQLFDSWAGCLNVQHYRELVLPFVQQIIAALPSEVPVINFGTGNPALLPLYADTEASVIGIDWRVQLDEAWETVGHDRAVQGNLDPTILLTDPATIRSHAKSILDQAAGRPGHIFNLGHGILPQTPVDNAIALVDAVHELSQR</sequence>
<dbReference type="RefSeq" id="WP_075083969.1">
    <property type="nucleotide sequence ID" value="NZ_CP042912.1"/>
</dbReference>
<reference evidence="15 16" key="1">
    <citation type="submission" date="2019-08" db="EMBL/GenBank/DDBJ databases">
        <title>Deep-cultivation of Planctomycetes and their phenomic and genomic characterization uncovers novel biology.</title>
        <authorList>
            <person name="Wiegand S."/>
            <person name="Jogler M."/>
            <person name="Boedeker C."/>
            <person name="Pinto D."/>
            <person name="Vollmers J."/>
            <person name="Rivas-Marin E."/>
            <person name="Kohn T."/>
            <person name="Peeters S.H."/>
            <person name="Heuer A."/>
            <person name="Rast P."/>
            <person name="Oberbeckmann S."/>
            <person name="Bunk B."/>
            <person name="Jeske O."/>
            <person name="Meyerdierks A."/>
            <person name="Storesund J.E."/>
            <person name="Kallscheuer N."/>
            <person name="Luecker S."/>
            <person name="Lage O.M."/>
            <person name="Pohl T."/>
            <person name="Merkel B.J."/>
            <person name="Hornburger P."/>
            <person name="Mueller R.-W."/>
            <person name="Bruemmer F."/>
            <person name="Labrenz M."/>
            <person name="Spormann A.M."/>
            <person name="Op den Camp H."/>
            <person name="Overmann J."/>
            <person name="Amann R."/>
            <person name="Jetten M.S.M."/>
            <person name="Mascher T."/>
            <person name="Medema M.H."/>
            <person name="Devos D.P."/>
            <person name="Kaster A.-K."/>
            <person name="Ovreas L."/>
            <person name="Rohde M."/>
            <person name="Galperin M.Y."/>
            <person name="Jogler C."/>
        </authorList>
    </citation>
    <scope>NUCLEOTIDE SEQUENCE [LARGE SCALE GENOMIC DNA]</scope>
    <source>
        <strain evidence="15 16">FC18</strain>
    </source>
</reference>
<evidence type="ECO:0000256" key="4">
    <source>
        <dbReference type="ARBA" id="ARBA00011738"/>
    </source>
</evidence>
<dbReference type="PANTHER" id="PTHR21091">
    <property type="entry name" value="METHYLTETRAHYDROFOLATE:HOMOCYSTEINE METHYLTRANSFERASE RELATED"/>
    <property type="match status" value="1"/>
</dbReference>
<dbReference type="PROSITE" id="PS00907">
    <property type="entry name" value="UROD_2"/>
    <property type="match status" value="1"/>
</dbReference>
<feature type="binding site" evidence="10">
    <location>
        <position position="614"/>
    </location>
    <ligand>
        <name>substrate</name>
    </ligand>
</feature>
<dbReference type="STRING" id="980251.GCA_001642875_01198"/>
<dbReference type="Gene3D" id="3.20.20.210">
    <property type="match status" value="1"/>
</dbReference>
<keyword evidence="8 10" id="KW-0456">Lyase</keyword>
<dbReference type="InterPro" id="IPR000257">
    <property type="entry name" value="Uroporphyrinogen_deCOase"/>
</dbReference>
<dbReference type="KEGG" id="mff:MFFC18_43710"/>
<comment type="similarity">
    <text evidence="3 10 11">Belongs to the uroporphyrinogen decarboxylase family.</text>
</comment>
<dbReference type="PROSITE" id="PS00906">
    <property type="entry name" value="UROD_1"/>
    <property type="match status" value="1"/>
</dbReference>
<evidence type="ECO:0000256" key="2">
    <source>
        <dbReference type="ARBA" id="ARBA00004804"/>
    </source>
</evidence>
<accession>A0A5B9PPP0</accession>
<dbReference type="InterPro" id="IPR006361">
    <property type="entry name" value="Uroporphyrinogen_deCO2ase_HemE"/>
</dbReference>
<comment type="catalytic activity">
    <reaction evidence="10">
        <text>uroporphyrinogen III + 4 H(+) = coproporphyrinogen III + 4 CO2</text>
        <dbReference type="Rhea" id="RHEA:19865"/>
        <dbReference type="ChEBI" id="CHEBI:15378"/>
        <dbReference type="ChEBI" id="CHEBI:16526"/>
        <dbReference type="ChEBI" id="CHEBI:57308"/>
        <dbReference type="ChEBI" id="CHEBI:57309"/>
        <dbReference type="EC" id="4.1.1.37"/>
    </reaction>
</comment>
<evidence type="ECO:0000256" key="12">
    <source>
        <dbReference type="SAM" id="MobiDB-lite"/>
    </source>
</evidence>
<keyword evidence="7 10" id="KW-0210">Decarboxylase</keyword>
<dbReference type="Pfam" id="PF02602">
    <property type="entry name" value="HEM4"/>
    <property type="match status" value="1"/>
</dbReference>
<dbReference type="FunFam" id="3.20.20.210:FF:000008">
    <property type="entry name" value="Uroporphyrinogen decarboxylase"/>
    <property type="match status" value="1"/>
</dbReference>
<evidence type="ECO:0000313" key="15">
    <source>
        <dbReference type="EMBL" id="QEG24451.1"/>
    </source>
</evidence>
<dbReference type="GO" id="GO:0004853">
    <property type="term" value="F:uroporphyrinogen decarboxylase activity"/>
    <property type="evidence" value="ECO:0007669"/>
    <property type="project" value="UniProtKB-UniRule"/>
</dbReference>
<evidence type="ECO:0000256" key="3">
    <source>
        <dbReference type="ARBA" id="ARBA00009935"/>
    </source>
</evidence>
<keyword evidence="9 10" id="KW-0627">Porphyrin biosynthesis</keyword>
<feature type="binding site" evidence="10">
    <location>
        <begin position="320"/>
        <end position="324"/>
    </location>
    <ligand>
        <name>substrate</name>
    </ligand>
</feature>
<feature type="binding site" evidence="10">
    <location>
        <position position="446"/>
    </location>
    <ligand>
        <name>substrate</name>
    </ligand>
</feature>
<feature type="site" description="Transition state stabilizer" evidence="10">
    <location>
        <position position="369"/>
    </location>
</feature>
<dbReference type="GO" id="GO:0006782">
    <property type="term" value="P:protoporphyrinogen IX biosynthetic process"/>
    <property type="evidence" value="ECO:0007669"/>
    <property type="project" value="UniProtKB-UniRule"/>
</dbReference>
<evidence type="ECO:0000256" key="11">
    <source>
        <dbReference type="RuleBase" id="RU004169"/>
    </source>
</evidence>
<protein>
    <recommendedName>
        <fullName evidence="5 10">Uroporphyrinogen decarboxylase</fullName>
        <shortName evidence="10">UPD</shortName>
        <shortName evidence="10">URO-D</shortName>
        <ecNumber evidence="5 10">4.1.1.37</ecNumber>
    </recommendedName>
</protein>
<evidence type="ECO:0000259" key="13">
    <source>
        <dbReference type="PROSITE" id="PS00906"/>
    </source>
</evidence>
<proteinExistence type="inferred from homology"/>
<dbReference type="NCBIfam" id="TIGR01464">
    <property type="entry name" value="hemE"/>
    <property type="match status" value="1"/>
</dbReference>
<dbReference type="GO" id="GO:0004852">
    <property type="term" value="F:uroporphyrinogen-III synthase activity"/>
    <property type="evidence" value="ECO:0007669"/>
    <property type="project" value="InterPro"/>
</dbReference>
<feature type="domain" description="Uroporphyrinogen decarboxylase (URO-D)" evidence="13">
    <location>
        <begin position="315"/>
        <end position="324"/>
    </location>
</feature>
<dbReference type="EC" id="4.1.1.37" evidence="5 10"/>
<keyword evidence="6 10" id="KW-0963">Cytoplasm</keyword>
<dbReference type="GO" id="GO:0005829">
    <property type="term" value="C:cytosol"/>
    <property type="evidence" value="ECO:0007669"/>
    <property type="project" value="UniProtKB-SubCell"/>
</dbReference>
<dbReference type="Proteomes" id="UP000322214">
    <property type="component" value="Chromosome"/>
</dbReference>
<dbReference type="SUPFAM" id="SSF69618">
    <property type="entry name" value="HemD-like"/>
    <property type="match status" value="1"/>
</dbReference>
<keyword evidence="16" id="KW-1185">Reference proteome</keyword>
<dbReference type="OrthoDB" id="9806656at2"/>
<dbReference type="UniPathway" id="UPA00251">
    <property type="reaction ID" value="UER00321"/>
</dbReference>
<evidence type="ECO:0000259" key="14">
    <source>
        <dbReference type="PROSITE" id="PS00907"/>
    </source>
</evidence>
<dbReference type="HAMAP" id="MF_00218">
    <property type="entry name" value="URO_D"/>
    <property type="match status" value="1"/>
</dbReference>
<feature type="region of interest" description="Disordered" evidence="12">
    <location>
        <begin position="32"/>
        <end position="55"/>
    </location>
</feature>
<dbReference type="PANTHER" id="PTHR21091:SF169">
    <property type="entry name" value="UROPORPHYRINOGEN DECARBOXYLASE"/>
    <property type="match status" value="1"/>
</dbReference>
<evidence type="ECO:0000313" key="16">
    <source>
        <dbReference type="Proteomes" id="UP000322214"/>
    </source>
</evidence>
<dbReference type="InterPro" id="IPR038071">
    <property type="entry name" value="UROD/MetE-like_sf"/>
</dbReference>
<comment type="subcellular location">
    <subcellularLocation>
        <location evidence="1">Cytoplasm</location>
        <location evidence="1">Cytosol</location>
    </subcellularLocation>
</comment>
<dbReference type="Gene3D" id="3.40.50.10090">
    <property type="match status" value="2"/>
</dbReference>
<dbReference type="Pfam" id="PF01208">
    <property type="entry name" value="URO-D"/>
    <property type="match status" value="1"/>
</dbReference>
<feature type="binding site" evidence="10">
    <location>
        <position position="501"/>
    </location>
    <ligand>
        <name>substrate</name>
    </ligand>
</feature>
<evidence type="ECO:0000256" key="1">
    <source>
        <dbReference type="ARBA" id="ARBA00004514"/>
    </source>
</evidence>
<feature type="domain" description="Uroporphyrinogen decarboxylase (URO-D)" evidence="14">
    <location>
        <begin position="434"/>
        <end position="450"/>
    </location>
</feature>
<evidence type="ECO:0000256" key="10">
    <source>
        <dbReference type="HAMAP-Rule" id="MF_00218"/>
    </source>
</evidence>
<dbReference type="InterPro" id="IPR036108">
    <property type="entry name" value="4pyrrol_syn_uPrphyn_synt_sf"/>
</dbReference>
<name>A0A5B9PPP0_9BACT</name>
<comment type="subunit">
    <text evidence="4 10">Homodimer.</text>
</comment>
<gene>
    <name evidence="10 15" type="primary">hemE</name>
    <name evidence="15" type="ORF">MFFC18_43710</name>
</gene>
<evidence type="ECO:0000256" key="5">
    <source>
        <dbReference type="ARBA" id="ARBA00012288"/>
    </source>
</evidence>
<comment type="caution">
    <text evidence="10">Lacks conserved residue(s) required for the propagation of feature annotation.</text>
</comment>
<comment type="function">
    <text evidence="10">Catalyzes the decarboxylation of four acetate groups of uroporphyrinogen-III to yield coproporphyrinogen-III.</text>
</comment>
<feature type="binding site" evidence="10">
    <location>
        <position position="369"/>
    </location>
    <ligand>
        <name>substrate</name>
    </ligand>
</feature>
<organism evidence="15 16">
    <name type="scientific">Mariniblastus fucicola</name>
    <dbReference type="NCBI Taxonomy" id="980251"/>
    <lineage>
        <taxon>Bacteria</taxon>
        <taxon>Pseudomonadati</taxon>
        <taxon>Planctomycetota</taxon>
        <taxon>Planctomycetia</taxon>
        <taxon>Pirellulales</taxon>
        <taxon>Pirellulaceae</taxon>
        <taxon>Mariniblastus</taxon>
    </lineage>
</organism>
<evidence type="ECO:0000256" key="8">
    <source>
        <dbReference type="ARBA" id="ARBA00023239"/>
    </source>
</evidence>
<dbReference type="InterPro" id="IPR003754">
    <property type="entry name" value="4pyrrol_synth_uPrphyn_synth"/>
</dbReference>
<evidence type="ECO:0000256" key="7">
    <source>
        <dbReference type="ARBA" id="ARBA00022793"/>
    </source>
</evidence>
<dbReference type="SUPFAM" id="SSF51726">
    <property type="entry name" value="UROD/MetE-like"/>
    <property type="match status" value="1"/>
</dbReference>
<dbReference type="AlphaFoldDB" id="A0A5B9PPP0"/>
<evidence type="ECO:0000256" key="6">
    <source>
        <dbReference type="ARBA" id="ARBA00022490"/>
    </source>
</evidence>
<evidence type="ECO:0000256" key="9">
    <source>
        <dbReference type="ARBA" id="ARBA00023244"/>
    </source>
</evidence>
<dbReference type="EMBL" id="CP042912">
    <property type="protein sequence ID" value="QEG24451.1"/>
    <property type="molecule type" value="Genomic_DNA"/>
</dbReference>